<keyword evidence="5" id="KW-1185">Reference proteome</keyword>
<proteinExistence type="predicted"/>
<protein>
    <submittedName>
        <fullName evidence="6">EF-hand domain-containing protein</fullName>
    </submittedName>
</protein>
<keyword evidence="1" id="KW-0479">Metal-binding</keyword>
<dbReference type="WBParaSite" id="nRc.2.0.1.t12073-RA">
    <property type="protein sequence ID" value="nRc.2.0.1.t12073-RA"/>
    <property type="gene ID" value="nRc.2.0.1.g12073"/>
</dbReference>
<dbReference type="Gene3D" id="1.10.238.10">
    <property type="entry name" value="EF-hand"/>
    <property type="match status" value="1"/>
</dbReference>
<dbReference type="AlphaFoldDB" id="A0A915IE44"/>
<evidence type="ECO:0000256" key="1">
    <source>
        <dbReference type="ARBA" id="ARBA00022723"/>
    </source>
</evidence>
<dbReference type="PRINTS" id="PR00450">
    <property type="entry name" value="RECOVERIN"/>
</dbReference>
<sequence length="266" mass="30789">MNGVYKFPLSFESTRGMIGGSPMIYEIGASLMGRKYDVRNPKRRGESSSFAQLTTLFRSLKVHIMDSLPAPVQHESPSKHRRRSTLRRLSTILPKLFMIHTEPEIDTSDIPTWIPPENLDVLCSTTNFSRKELQFLYRNFKNHSHRGYISLERFKMIFGHFFSRGDSSGYAALVFNAFDVDRDGNLTFQEFVDVSSKLLRGSTEEKLEWIFRLYDVDDKGYLSENDLENVVNCIFHLSGNMPDDCQMQRALVKNTVTNLFRNIVHR</sequence>
<keyword evidence="3" id="KW-0106">Calcium</keyword>
<feature type="domain" description="EF-hand" evidence="4">
    <location>
        <begin position="166"/>
        <end position="201"/>
    </location>
</feature>
<dbReference type="PROSITE" id="PS50222">
    <property type="entry name" value="EF_HAND_2"/>
    <property type="match status" value="2"/>
</dbReference>
<organism evidence="5 6">
    <name type="scientific">Romanomermis culicivorax</name>
    <name type="common">Nematode worm</name>
    <dbReference type="NCBI Taxonomy" id="13658"/>
    <lineage>
        <taxon>Eukaryota</taxon>
        <taxon>Metazoa</taxon>
        <taxon>Ecdysozoa</taxon>
        <taxon>Nematoda</taxon>
        <taxon>Enoplea</taxon>
        <taxon>Dorylaimia</taxon>
        <taxon>Mermithida</taxon>
        <taxon>Mermithoidea</taxon>
        <taxon>Mermithidae</taxon>
        <taxon>Romanomermis</taxon>
    </lineage>
</organism>
<evidence type="ECO:0000313" key="5">
    <source>
        <dbReference type="Proteomes" id="UP000887565"/>
    </source>
</evidence>
<dbReference type="InterPro" id="IPR011992">
    <property type="entry name" value="EF-hand-dom_pair"/>
</dbReference>
<name>A0A915IE44_ROMCU</name>
<accession>A0A915IE44</accession>
<evidence type="ECO:0000256" key="2">
    <source>
        <dbReference type="ARBA" id="ARBA00022737"/>
    </source>
</evidence>
<evidence type="ECO:0000313" key="6">
    <source>
        <dbReference type="WBParaSite" id="nRc.2.0.1.t12073-RA"/>
    </source>
</evidence>
<dbReference type="InterPro" id="IPR028846">
    <property type="entry name" value="Recoverin"/>
</dbReference>
<dbReference type="Proteomes" id="UP000887565">
    <property type="component" value="Unplaced"/>
</dbReference>
<dbReference type="PANTHER" id="PTHR23055">
    <property type="entry name" value="CALCIUM BINDING PROTEINS"/>
    <property type="match status" value="1"/>
</dbReference>
<dbReference type="InterPro" id="IPR002048">
    <property type="entry name" value="EF_hand_dom"/>
</dbReference>
<dbReference type="InterPro" id="IPR018247">
    <property type="entry name" value="EF_Hand_1_Ca_BS"/>
</dbReference>
<dbReference type="PANTHER" id="PTHR23055:SF167">
    <property type="entry name" value="EF-HAND DOMAIN-CONTAINING PROTEIN"/>
    <property type="match status" value="1"/>
</dbReference>
<dbReference type="Pfam" id="PF13202">
    <property type="entry name" value="EF-hand_5"/>
    <property type="match status" value="1"/>
</dbReference>
<dbReference type="Pfam" id="PF13833">
    <property type="entry name" value="EF-hand_8"/>
    <property type="match status" value="1"/>
</dbReference>
<reference evidence="6" key="1">
    <citation type="submission" date="2022-11" db="UniProtKB">
        <authorList>
            <consortium name="WormBaseParasite"/>
        </authorList>
    </citation>
    <scope>IDENTIFICATION</scope>
</reference>
<keyword evidence="2" id="KW-0677">Repeat</keyword>
<evidence type="ECO:0000259" key="4">
    <source>
        <dbReference type="PROSITE" id="PS50222"/>
    </source>
</evidence>
<dbReference type="SMART" id="SM00054">
    <property type="entry name" value="EFh"/>
    <property type="match status" value="2"/>
</dbReference>
<dbReference type="SUPFAM" id="SSF47473">
    <property type="entry name" value="EF-hand"/>
    <property type="match status" value="1"/>
</dbReference>
<feature type="domain" description="EF-hand" evidence="4">
    <location>
        <begin position="202"/>
        <end position="237"/>
    </location>
</feature>
<dbReference type="PROSITE" id="PS00018">
    <property type="entry name" value="EF_HAND_1"/>
    <property type="match status" value="1"/>
</dbReference>
<dbReference type="GO" id="GO:0005509">
    <property type="term" value="F:calcium ion binding"/>
    <property type="evidence" value="ECO:0007669"/>
    <property type="project" value="InterPro"/>
</dbReference>
<dbReference type="CDD" id="cd00051">
    <property type="entry name" value="EFh"/>
    <property type="match status" value="1"/>
</dbReference>
<evidence type="ECO:0000256" key="3">
    <source>
        <dbReference type="ARBA" id="ARBA00022837"/>
    </source>
</evidence>